<dbReference type="SUPFAM" id="SSF117281">
    <property type="entry name" value="Kelch motif"/>
    <property type="match status" value="1"/>
</dbReference>
<reference evidence="2" key="1">
    <citation type="journal article" date="2022" name="IScience">
        <title>Evolution of zygomycete secretomes and the origins of terrestrial fungal ecologies.</title>
        <authorList>
            <person name="Chang Y."/>
            <person name="Wang Y."/>
            <person name="Mondo S."/>
            <person name="Ahrendt S."/>
            <person name="Andreopoulos W."/>
            <person name="Barry K."/>
            <person name="Beard J."/>
            <person name="Benny G.L."/>
            <person name="Blankenship S."/>
            <person name="Bonito G."/>
            <person name="Cuomo C."/>
            <person name="Desiro A."/>
            <person name="Gervers K.A."/>
            <person name="Hundley H."/>
            <person name="Kuo A."/>
            <person name="LaButti K."/>
            <person name="Lang B.F."/>
            <person name="Lipzen A."/>
            <person name="O'Donnell K."/>
            <person name="Pangilinan J."/>
            <person name="Reynolds N."/>
            <person name="Sandor L."/>
            <person name="Smith M.E."/>
            <person name="Tsang A."/>
            <person name="Grigoriev I.V."/>
            <person name="Stajich J.E."/>
            <person name="Spatafora J.W."/>
        </authorList>
    </citation>
    <scope>NUCLEOTIDE SEQUENCE</scope>
    <source>
        <strain evidence="2">RSA 2281</strain>
    </source>
</reference>
<name>A0AAD5PBV6_9FUNG</name>
<reference evidence="2" key="2">
    <citation type="submission" date="2023-02" db="EMBL/GenBank/DDBJ databases">
        <authorList>
            <consortium name="DOE Joint Genome Institute"/>
            <person name="Mondo S.J."/>
            <person name="Chang Y."/>
            <person name="Wang Y."/>
            <person name="Ahrendt S."/>
            <person name="Andreopoulos W."/>
            <person name="Barry K."/>
            <person name="Beard J."/>
            <person name="Benny G.L."/>
            <person name="Blankenship S."/>
            <person name="Bonito G."/>
            <person name="Cuomo C."/>
            <person name="Desiro A."/>
            <person name="Gervers K.A."/>
            <person name="Hundley H."/>
            <person name="Kuo A."/>
            <person name="LaButti K."/>
            <person name="Lang B.F."/>
            <person name="Lipzen A."/>
            <person name="O'Donnell K."/>
            <person name="Pangilinan J."/>
            <person name="Reynolds N."/>
            <person name="Sandor L."/>
            <person name="Smith M.W."/>
            <person name="Tsang A."/>
            <person name="Grigoriev I.V."/>
            <person name="Stajich J.E."/>
            <person name="Spatafora J.W."/>
        </authorList>
    </citation>
    <scope>NUCLEOTIDE SEQUENCE</scope>
    <source>
        <strain evidence="2">RSA 2281</strain>
    </source>
</reference>
<accession>A0AAD5PBV6</accession>
<dbReference type="InterPro" id="IPR015915">
    <property type="entry name" value="Kelch-typ_b-propeller"/>
</dbReference>
<evidence type="ECO:0000313" key="2">
    <source>
        <dbReference type="EMBL" id="KAI9252360.1"/>
    </source>
</evidence>
<sequence length="167" mass="18230">MPLIQSTQKILLLLALLCLSLNFLVQAQQNTITPEPRTDQGCVLLTHSPAIYCYGGQVFNPLYATDDKGVSSNSVFIKLNLTRDINVNQMQSSWEQIPSSIGSNYYFAMTAIPDTNSIFMDGGSGGGNGGINLVGRNTTIYNVEAQNPSWSTNIPTRENALVYVMSE</sequence>
<dbReference type="Proteomes" id="UP001209540">
    <property type="component" value="Unassembled WGS sequence"/>
</dbReference>
<feature type="chain" id="PRO_5042131041" evidence="1">
    <location>
        <begin position="28"/>
        <end position="167"/>
    </location>
</feature>
<dbReference type="EMBL" id="JAIXMP010000028">
    <property type="protein sequence ID" value="KAI9252360.1"/>
    <property type="molecule type" value="Genomic_DNA"/>
</dbReference>
<dbReference type="AlphaFoldDB" id="A0AAD5PBV6"/>
<evidence type="ECO:0000256" key="1">
    <source>
        <dbReference type="SAM" id="SignalP"/>
    </source>
</evidence>
<gene>
    <name evidence="2" type="ORF">BDA99DRAFT_520891</name>
</gene>
<proteinExistence type="predicted"/>
<feature type="signal peptide" evidence="1">
    <location>
        <begin position="1"/>
        <end position="27"/>
    </location>
</feature>
<keyword evidence="3" id="KW-1185">Reference proteome</keyword>
<protein>
    <submittedName>
        <fullName evidence="2">Uncharacterized protein</fullName>
    </submittedName>
</protein>
<comment type="caution">
    <text evidence="2">The sequence shown here is derived from an EMBL/GenBank/DDBJ whole genome shotgun (WGS) entry which is preliminary data.</text>
</comment>
<keyword evidence="1" id="KW-0732">Signal</keyword>
<organism evidence="2 3">
    <name type="scientific">Phascolomyces articulosus</name>
    <dbReference type="NCBI Taxonomy" id="60185"/>
    <lineage>
        <taxon>Eukaryota</taxon>
        <taxon>Fungi</taxon>
        <taxon>Fungi incertae sedis</taxon>
        <taxon>Mucoromycota</taxon>
        <taxon>Mucoromycotina</taxon>
        <taxon>Mucoromycetes</taxon>
        <taxon>Mucorales</taxon>
        <taxon>Lichtheimiaceae</taxon>
        <taxon>Phascolomyces</taxon>
    </lineage>
</organism>
<evidence type="ECO:0000313" key="3">
    <source>
        <dbReference type="Proteomes" id="UP001209540"/>
    </source>
</evidence>
<dbReference type="Gene3D" id="2.120.10.80">
    <property type="entry name" value="Kelch-type beta propeller"/>
    <property type="match status" value="1"/>
</dbReference>